<protein>
    <submittedName>
        <fullName evidence="1">Uncharacterized protein</fullName>
    </submittedName>
</protein>
<sequence>MWVEDKPGMEVHFDVAISIWFETHEGDYHYDDYDENIVWMMAHCRGDLDKNLDDFEILRVSKYNGKSRVKDPMDDSLVPIIPYEKLDDVATAFLQEYYPVALRIPMRGQAPVWVDPKELAKNMGLTVKNQRIREDGSVFGQI</sequence>
<name>A0A415D5M0_9FIRM</name>
<reference evidence="1 2" key="1">
    <citation type="submission" date="2018-08" db="EMBL/GenBank/DDBJ databases">
        <title>A genome reference for cultivated species of the human gut microbiota.</title>
        <authorList>
            <person name="Zou Y."/>
            <person name="Xue W."/>
            <person name="Luo G."/>
        </authorList>
    </citation>
    <scope>NUCLEOTIDE SEQUENCE [LARGE SCALE GENOMIC DNA]</scope>
    <source>
        <strain evidence="1 2">AM09-9</strain>
    </source>
</reference>
<accession>A0A415D5M0</accession>
<proteinExistence type="predicted"/>
<evidence type="ECO:0000313" key="2">
    <source>
        <dbReference type="Proteomes" id="UP000285832"/>
    </source>
</evidence>
<comment type="caution">
    <text evidence="1">The sequence shown here is derived from an EMBL/GenBank/DDBJ whole genome shotgun (WGS) entry which is preliminary data.</text>
</comment>
<dbReference type="AlphaFoldDB" id="A0A415D5M0"/>
<evidence type="ECO:0000313" key="1">
    <source>
        <dbReference type="EMBL" id="RHJ61439.1"/>
    </source>
</evidence>
<organism evidence="1 2">
    <name type="scientific">[Ruminococcus] lactaris</name>
    <dbReference type="NCBI Taxonomy" id="46228"/>
    <lineage>
        <taxon>Bacteria</taxon>
        <taxon>Bacillati</taxon>
        <taxon>Bacillota</taxon>
        <taxon>Clostridia</taxon>
        <taxon>Lachnospirales</taxon>
        <taxon>Lachnospiraceae</taxon>
        <taxon>Mediterraneibacter</taxon>
    </lineage>
</organism>
<dbReference type="Proteomes" id="UP000285832">
    <property type="component" value="Unassembled WGS sequence"/>
</dbReference>
<gene>
    <name evidence="1" type="ORF">DW116_07385</name>
</gene>
<dbReference type="EMBL" id="QRMI01000016">
    <property type="protein sequence ID" value="RHJ61439.1"/>
    <property type="molecule type" value="Genomic_DNA"/>
</dbReference>
<dbReference type="RefSeq" id="WP_023923162.1">
    <property type="nucleotide sequence ID" value="NZ_JAQDJO010000016.1"/>
</dbReference>